<dbReference type="InterPro" id="IPR007730">
    <property type="entry name" value="SPOR-like_dom"/>
</dbReference>
<protein>
    <submittedName>
        <fullName evidence="4">SPOR domain-containing protein</fullName>
    </submittedName>
</protein>
<dbReference type="Proteomes" id="UP000268016">
    <property type="component" value="Unassembled WGS sequence"/>
</dbReference>
<dbReference type="SUPFAM" id="SSF110997">
    <property type="entry name" value="Sporulation related repeat"/>
    <property type="match status" value="1"/>
</dbReference>
<dbReference type="AlphaFoldDB" id="A0A3N2QTP1"/>
<feature type="signal peptide" evidence="2">
    <location>
        <begin position="1"/>
        <end position="28"/>
    </location>
</feature>
<reference evidence="4 5" key="1">
    <citation type="submission" date="2018-10" db="EMBL/GenBank/DDBJ databases">
        <title>Histidinibacterium lentulum gen. nov., sp. nov., a marine bacterium from the culture broth of Picochlorum sp. 122.</title>
        <authorList>
            <person name="Wang G."/>
        </authorList>
    </citation>
    <scope>NUCLEOTIDE SEQUENCE [LARGE SCALE GENOMIC DNA]</scope>
    <source>
        <strain evidence="4 5">B17</strain>
    </source>
</reference>
<dbReference type="OrthoDB" id="9766672at2"/>
<name>A0A3N2QTP1_9RHOB</name>
<dbReference type="PROSITE" id="PS51257">
    <property type="entry name" value="PROKAR_LIPOPROTEIN"/>
    <property type="match status" value="1"/>
</dbReference>
<feature type="region of interest" description="Disordered" evidence="1">
    <location>
        <begin position="154"/>
        <end position="183"/>
    </location>
</feature>
<keyword evidence="5" id="KW-1185">Reference proteome</keyword>
<feature type="chain" id="PRO_5018210997" evidence="2">
    <location>
        <begin position="29"/>
        <end position="319"/>
    </location>
</feature>
<proteinExistence type="predicted"/>
<keyword evidence="2" id="KW-0732">Signal</keyword>
<dbReference type="Gene3D" id="3.30.70.1070">
    <property type="entry name" value="Sporulation related repeat"/>
    <property type="match status" value="1"/>
</dbReference>
<dbReference type="EMBL" id="RDRB01000009">
    <property type="protein sequence ID" value="ROT98563.1"/>
    <property type="molecule type" value="Genomic_DNA"/>
</dbReference>
<dbReference type="RefSeq" id="WP_123643432.1">
    <property type="nucleotide sequence ID" value="NZ_ML119089.1"/>
</dbReference>
<accession>A0A3N2QTP1</accession>
<evidence type="ECO:0000256" key="2">
    <source>
        <dbReference type="SAM" id="SignalP"/>
    </source>
</evidence>
<organism evidence="4 5">
    <name type="scientific">Histidinibacterium lentulum</name>
    <dbReference type="NCBI Taxonomy" id="2480588"/>
    <lineage>
        <taxon>Bacteria</taxon>
        <taxon>Pseudomonadati</taxon>
        <taxon>Pseudomonadota</taxon>
        <taxon>Alphaproteobacteria</taxon>
        <taxon>Rhodobacterales</taxon>
        <taxon>Paracoccaceae</taxon>
        <taxon>Histidinibacterium</taxon>
    </lineage>
</organism>
<evidence type="ECO:0000256" key="1">
    <source>
        <dbReference type="SAM" id="MobiDB-lite"/>
    </source>
</evidence>
<dbReference type="PROSITE" id="PS51724">
    <property type="entry name" value="SPOR"/>
    <property type="match status" value="1"/>
</dbReference>
<feature type="region of interest" description="Disordered" evidence="1">
    <location>
        <begin position="220"/>
        <end position="240"/>
    </location>
</feature>
<dbReference type="Pfam" id="PF05036">
    <property type="entry name" value="SPOR"/>
    <property type="match status" value="1"/>
</dbReference>
<evidence type="ECO:0000313" key="4">
    <source>
        <dbReference type="EMBL" id="ROT98563.1"/>
    </source>
</evidence>
<comment type="caution">
    <text evidence="4">The sequence shown here is derived from an EMBL/GenBank/DDBJ whole genome shotgun (WGS) entry which is preliminary data.</text>
</comment>
<dbReference type="GO" id="GO:0042834">
    <property type="term" value="F:peptidoglycan binding"/>
    <property type="evidence" value="ECO:0007669"/>
    <property type="project" value="InterPro"/>
</dbReference>
<feature type="domain" description="SPOR" evidence="3">
    <location>
        <begin position="240"/>
        <end position="319"/>
    </location>
</feature>
<evidence type="ECO:0000259" key="3">
    <source>
        <dbReference type="PROSITE" id="PS51724"/>
    </source>
</evidence>
<evidence type="ECO:0000313" key="5">
    <source>
        <dbReference type="Proteomes" id="UP000268016"/>
    </source>
</evidence>
<sequence>MTGKPTGFRTIRSAAIALAAATVLSGCADGQFQLPEFATRALERPAGDAPATSSAAVELIERDVEAPEVFQVTEDGLWDGRPSLGGVWVAHPDVTEPERVIIRNRDNGQFVIGALFRRERENPGPRLQISSDAAEALGVLAGAPTNLNVTALRRESTPGGAPELAGSEPGFSAESGGLAQPASVETMSLEPAGAEPSAESIQPDPIAAAAAAIESAAAQASAQVGTRPPPAAAPVSAPAASSLDRPYVQIGIFSVEENATRTADRMRETGIVPTVLSEQSQGRAFWRVIVGPARDDAERAELISRVQGQGFADAYAVRN</sequence>
<gene>
    <name evidence="4" type="ORF">EAT49_16630</name>
</gene>
<dbReference type="InterPro" id="IPR036680">
    <property type="entry name" value="SPOR-like_sf"/>
</dbReference>